<dbReference type="InterPro" id="IPR011050">
    <property type="entry name" value="Pectin_lyase_fold/virulence"/>
</dbReference>
<feature type="region of interest" description="Disordered" evidence="1">
    <location>
        <begin position="29"/>
        <end position="52"/>
    </location>
</feature>
<evidence type="ECO:0000313" key="3">
    <source>
        <dbReference type="EMBL" id="WXA93239.1"/>
    </source>
</evidence>
<dbReference type="InterPro" id="IPR012334">
    <property type="entry name" value="Pectin_lyas_fold"/>
</dbReference>
<reference evidence="3 4" key="1">
    <citation type="submission" date="2021-12" db="EMBL/GenBank/DDBJ databases">
        <title>Discovery of the Pendulisporaceae a myxobacterial family with distinct sporulation behavior and unique specialized metabolism.</title>
        <authorList>
            <person name="Garcia R."/>
            <person name="Popoff A."/>
            <person name="Bader C.D."/>
            <person name="Loehr J."/>
            <person name="Walesch S."/>
            <person name="Walt C."/>
            <person name="Boldt J."/>
            <person name="Bunk B."/>
            <person name="Haeckl F.J.F.P.J."/>
            <person name="Gunesch A.P."/>
            <person name="Birkelbach J."/>
            <person name="Nuebel U."/>
            <person name="Pietschmann T."/>
            <person name="Bach T."/>
            <person name="Mueller R."/>
        </authorList>
    </citation>
    <scope>NUCLEOTIDE SEQUENCE [LARGE SCALE GENOMIC DNA]</scope>
    <source>
        <strain evidence="3 4">MSr12523</strain>
    </source>
</reference>
<protein>
    <submittedName>
        <fullName evidence="3">Right-handed parallel beta-helix repeat-containing protein</fullName>
    </submittedName>
</protein>
<evidence type="ECO:0000256" key="1">
    <source>
        <dbReference type="SAM" id="MobiDB-lite"/>
    </source>
</evidence>
<feature type="domain" description="Right handed beta helix" evidence="2">
    <location>
        <begin position="118"/>
        <end position="295"/>
    </location>
</feature>
<dbReference type="RefSeq" id="WP_394843837.1">
    <property type="nucleotide sequence ID" value="NZ_CP089982.1"/>
</dbReference>
<dbReference type="InterPro" id="IPR039448">
    <property type="entry name" value="Beta_helix"/>
</dbReference>
<evidence type="ECO:0000313" key="4">
    <source>
        <dbReference type="Proteomes" id="UP001379533"/>
    </source>
</evidence>
<keyword evidence="4" id="KW-1185">Reference proteome</keyword>
<sequence length="322" mass="33669">MQGLKQSSAFILAMGIACLQGCAGEAPPAGGEDVGELKAGSPPSEMPADGRGAGPAIAAPCTVHAVTQEDMDKAQPGDVVCEGGQLLAKAKRSRLKITKGGTTDKPIVYNGEGADVDGITVEANNVVVQNYTMVKPKAPGIWAEGDNITLQNNTITNPVNGDGDGIRFFGKNIKILHNTVRGTSNKYGHADCMQTYASDTPASEDILIEANRCEKIDNMCLMAEGPNDGEGDGQGHSHHFTLRNNFCETLKASQAIMMEDIQYATITDNEFAASPTKAIGLAIKSTNATVSGNTVSPDIEYEVGIDKSSRKGYSGPQPGGPP</sequence>
<dbReference type="PROSITE" id="PS51257">
    <property type="entry name" value="PROKAR_LIPOPROTEIN"/>
    <property type="match status" value="1"/>
</dbReference>
<accession>A0ABZ2K3F8</accession>
<evidence type="ECO:0000259" key="2">
    <source>
        <dbReference type="Pfam" id="PF13229"/>
    </source>
</evidence>
<dbReference type="EMBL" id="CP089982">
    <property type="protein sequence ID" value="WXA93239.1"/>
    <property type="molecule type" value="Genomic_DNA"/>
</dbReference>
<dbReference type="Gene3D" id="2.160.20.10">
    <property type="entry name" value="Single-stranded right-handed beta-helix, Pectin lyase-like"/>
    <property type="match status" value="1"/>
</dbReference>
<dbReference type="Pfam" id="PF13229">
    <property type="entry name" value="Beta_helix"/>
    <property type="match status" value="1"/>
</dbReference>
<name>A0ABZ2K3F8_9BACT</name>
<proteinExistence type="predicted"/>
<dbReference type="SUPFAM" id="SSF51126">
    <property type="entry name" value="Pectin lyase-like"/>
    <property type="match status" value="1"/>
</dbReference>
<organism evidence="3 4">
    <name type="scientific">Pendulispora brunnea</name>
    <dbReference type="NCBI Taxonomy" id="2905690"/>
    <lineage>
        <taxon>Bacteria</taxon>
        <taxon>Pseudomonadati</taxon>
        <taxon>Myxococcota</taxon>
        <taxon>Myxococcia</taxon>
        <taxon>Myxococcales</taxon>
        <taxon>Sorangiineae</taxon>
        <taxon>Pendulisporaceae</taxon>
        <taxon>Pendulispora</taxon>
    </lineage>
</organism>
<gene>
    <name evidence="3" type="ORF">LZC95_43150</name>
</gene>
<dbReference type="Proteomes" id="UP001379533">
    <property type="component" value="Chromosome"/>
</dbReference>